<dbReference type="RefSeq" id="WP_189092197.1">
    <property type="nucleotide sequence ID" value="NZ_BMQL01000031.1"/>
</dbReference>
<sequence length="502" mass="53998">MPEPDTLILIHGFSAEGRPGDIDQIYGSLPAALRTLPVLEVNLGRYVSLDDSVDLEDVTLAFDRVVAAHPGLLQHGFNAVTHSTGALVIRNWLRRRSQQPSPLRRLIHLAGAHFGSGWAHLGRSQLARWVHLIGQGSDERGLGVLSDLEFGSGWAIDLHLHFLTPGHAMLADYGVLEACLVGCAPPPSWAALPFRYGHEAGSDGVVRVAASNVNVTHLRIGPARPAGQVDWAAALASGSAATALRTGEGPAAAFYTVLEENRPASVSRPEVPFAVLDHCAHVGSETGILTGRQPQATVLRLVSAVLNAQPTDSAAVCEQFAAATAQTYARVSTPEHGLGASVAPFGLGTLGRAGRTLQRQYDPHAQLIVRTWDHLDRPLPGCSVHLNSFGGTGQPQTLINDLFEDTHLNSLSSNTLTFYLRTHRYDPGDGRWQAVLPEINGIDLEIDAPPGAGGRVLVVPLRLRLDSATLERWIEPHRTTVMDVQLLRLPSDDTFELRPSRA</sequence>
<evidence type="ECO:0000313" key="1">
    <source>
        <dbReference type="EMBL" id="GGR23484.1"/>
    </source>
</evidence>
<gene>
    <name evidence="1" type="ORF">GCM10008957_39200</name>
</gene>
<keyword evidence="2" id="KW-1185">Reference proteome</keyword>
<organism evidence="1 2">
    <name type="scientific">Deinococcus ruber</name>
    <dbReference type="NCBI Taxonomy" id="1848197"/>
    <lineage>
        <taxon>Bacteria</taxon>
        <taxon>Thermotogati</taxon>
        <taxon>Deinococcota</taxon>
        <taxon>Deinococci</taxon>
        <taxon>Deinococcales</taxon>
        <taxon>Deinococcaceae</taxon>
        <taxon>Deinococcus</taxon>
    </lineage>
</organism>
<dbReference type="SUPFAM" id="SSF53474">
    <property type="entry name" value="alpha/beta-Hydrolases"/>
    <property type="match status" value="1"/>
</dbReference>
<proteinExistence type="predicted"/>
<protein>
    <recommendedName>
        <fullName evidence="3">Alpha/beta hydrolase</fullName>
    </recommendedName>
</protein>
<name>A0A918FD43_9DEIO</name>
<evidence type="ECO:0008006" key="3">
    <source>
        <dbReference type="Google" id="ProtNLM"/>
    </source>
</evidence>
<evidence type="ECO:0000313" key="2">
    <source>
        <dbReference type="Proteomes" id="UP000603865"/>
    </source>
</evidence>
<dbReference type="Gene3D" id="3.40.50.1820">
    <property type="entry name" value="alpha/beta hydrolase"/>
    <property type="match status" value="1"/>
</dbReference>
<dbReference type="Proteomes" id="UP000603865">
    <property type="component" value="Unassembled WGS sequence"/>
</dbReference>
<comment type="caution">
    <text evidence="1">The sequence shown here is derived from an EMBL/GenBank/DDBJ whole genome shotgun (WGS) entry which is preliminary data.</text>
</comment>
<dbReference type="AlphaFoldDB" id="A0A918FD43"/>
<dbReference type="EMBL" id="BMQL01000031">
    <property type="protein sequence ID" value="GGR23484.1"/>
    <property type="molecule type" value="Genomic_DNA"/>
</dbReference>
<reference evidence="1" key="1">
    <citation type="journal article" date="2014" name="Int. J. Syst. Evol. Microbiol.">
        <title>Complete genome sequence of Corynebacterium casei LMG S-19264T (=DSM 44701T), isolated from a smear-ripened cheese.</title>
        <authorList>
            <consortium name="US DOE Joint Genome Institute (JGI-PGF)"/>
            <person name="Walter F."/>
            <person name="Albersmeier A."/>
            <person name="Kalinowski J."/>
            <person name="Ruckert C."/>
        </authorList>
    </citation>
    <scope>NUCLEOTIDE SEQUENCE</scope>
    <source>
        <strain evidence="1">JCM 31311</strain>
    </source>
</reference>
<reference evidence="1" key="2">
    <citation type="submission" date="2020-09" db="EMBL/GenBank/DDBJ databases">
        <authorList>
            <person name="Sun Q."/>
            <person name="Ohkuma M."/>
        </authorList>
    </citation>
    <scope>NUCLEOTIDE SEQUENCE</scope>
    <source>
        <strain evidence="1">JCM 31311</strain>
    </source>
</reference>
<dbReference type="InterPro" id="IPR029058">
    <property type="entry name" value="AB_hydrolase_fold"/>
</dbReference>
<accession>A0A918FD43</accession>